<dbReference type="AlphaFoldDB" id="A0A2G5DDH3"/>
<keyword evidence="4" id="KW-1185">Reference proteome</keyword>
<keyword evidence="1" id="KW-0812">Transmembrane</keyword>
<dbReference type="EMBL" id="KZ305039">
    <property type="protein sequence ID" value="PIA41533.1"/>
    <property type="molecule type" value="Genomic_DNA"/>
</dbReference>
<dbReference type="SUPFAM" id="SSF52047">
    <property type="entry name" value="RNI-like"/>
    <property type="match status" value="1"/>
</dbReference>
<dbReference type="OrthoDB" id="612216at2759"/>
<keyword evidence="1" id="KW-1133">Transmembrane helix</keyword>
<dbReference type="InterPro" id="IPR032675">
    <property type="entry name" value="LRR_dom_sf"/>
</dbReference>
<dbReference type="Pfam" id="PF24758">
    <property type="entry name" value="LRR_At5g56370"/>
    <property type="match status" value="1"/>
</dbReference>
<evidence type="ECO:0000313" key="4">
    <source>
        <dbReference type="Proteomes" id="UP000230069"/>
    </source>
</evidence>
<feature type="domain" description="F-box/LRR-repeat protein 15/At3g58940/PEG3-like LRR" evidence="2">
    <location>
        <begin position="16"/>
        <end position="147"/>
    </location>
</feature>
<dbReference type="InterPro" id="IPR055411">
    <property type="entry name" value="LRR_FXL15/At3g58940/PEG3-like"/>
</dbReference>
<dbReference type="Gene3D" id="3.80.10.10">
    <property type="entry name" value="Ribonuclease Inhibitor"/>
    <property type="match status" value="1"/>
</dbReference>
<keyword evidence="1" id="KW-0472">Membrane</keyword>
<dbReference type="STRING" id="218851.A0A2G5DDH3"/>
<dbReference type="Proteomes" id="UP000230069">
    <property type="component" value="Unassembled WGS sequence"/>
</dbReference>
<reference evidence="3 4" key="1">
    <citation type="submission" date="2017-09" db="EMBL/GenBank/DDBJ databases">
        <title>WGS assembly of Aquilegia coerulea Goldsmith.</title>
        <authorList>
            <person name="Hodges S."/>
            <person name="Kramer E."/>
            <person name="Nordborg M."/>
            <person name="Tomkins J."/>
            <person name="Borevitz J."/>
            <person name="Derieg N."/>
            <person name="Yan J."/>
            <person name="Mihaltcheva S."/>
            <person name="Hayes R.D."/>
            <person name="Rokhsar D."/>
        </authorList>
    </citation>
    <scope>NUCLEOTIDE SEQUENCE [LARGE SCALE GENOMIC DNA]</scope>
    <source>
        <strain evidence="4">cv. Goldsmith</strain>
    </source>
</reference>
<dbReference type="PANTHER" id="PTHR31900:SF30">
    <property type="entry name" value="SUPERFAMILY PROTEIN, PUTATIVE-RELATED"/>
    <property type="match status" value="1"/>
</dbReference>
<dbReference type="PANTHER" id="PTHR31900">
    <property type="entry name" value="F-BOX/RNI SUPERFAMILY PROTEIN-RELATED"/>
    <property type="match status" value="1"/>
</dbReference>
<protein>
    <recommendedName>
        <fullName evidence="2">F-box/LRR-repeat protein 15/At3g58940/PEG3-like LRR domain-containing protein</fullName>
    </recommendedName>
</protein>
<proteinExistence type="predicted"/>
<accession>A0A2G5DDH3</accession>
<sequence length="269" mass="30219">MSLFDPNDDVVGPHVGEWISLAVAHNLCKLNLSAFWSYKMLPSSFFTCKTLTDLTMSGIHLNLPSVVTFPNLKTLTLSRCRFIDNNAANKLFSSCPDLQIMDICSCYFEDINDILITISNLNLKYLRLSYFQPETKITCTVLNQLIFTCEYNSTIIDLGVIPSLRIATFNFSTGTLKPFSTSISIHSTRDVPTSRRASKILTGLCNVEKLTLGGVFIEVFFFFFNIFLPLYTSSFIHYSDLRCFTVSEQGEGSICSFTEVLLQSEISVS</sequence>
<dbReference type="InParanoid" id="A0A2G5DDH3"/>
<evidence type="ECO:0000259" key="2">
    <source>
        <dbReference type="Pfam" id="PF24758"/>
    </source>
</evidence>
<name>A0A2G5DDH3_AQUCA</name>
<organism evidence="3 4">
    <name type="scientific">Aquilegia coerulea</name>
    <name type="common">Rocky mountain columbine</name>
    <dbReference type="NCBI Taxonomy" id="218851"/>
    <lineage>
        <taxon>Eukaryota</taxon>
        <taxon>Viridiplantae</taxon>
        <taxon>Streptophyta</taxon>
        <taxon>Embryophyta</taxon>
        <taxon>Tracheophyta</taxon>
        <taxon>Spermatophyta</taxon>
        <taxon>Magnoliopsida</taxon>
        <taxon>Ranunculales</taxon>
        <taxon>Ranunculaceae</taxon>
        <taxon>Thalictroideae</taxon>
        <taxon>Aquilegia</taxon>
    </lineage>
</organism>
<feature type="transmembrane region" description="Helical" evidence="1">
    <location>
        <begin position="210"/>
        <end position="232"/>
    </location>
</feature>
<evidence type="ECO:0000256" key="1">
    <source>
        <dbReference type="SAM" id="Phobius"/>
    </source>
</evidence>
<gene>
    <name evidence="3" type="ORF">AQUCO_02200157v1</name>
</gene>
<evidence type="ECO:0000313" key="3">
    <source>
        <dbReference type="EMBL" id="PIA41533.1"/>
    </source>
</evidence>
<dbReference type="InterPro" id="IPR050232">
    <property type="entry name" value="FBL13/AtMIF1-like"/>
</dbReference>